<proteinExistence type="predicted"/>
<dbReference type="SMART" id="SM00396">
    <property type="entry name" value="ZnF_UBR1"/>
    <property type="match status" value="1"/>
</dbReference>
<dbReference type="PANTHER" id="PTHR13513:SF9">
    <property type="entry name" value="E3 UBIQUITIN-PROTEIN LIGASE UBR7-RELATED"/>
    <property type="match status" value="1"/>
</dbReference>
<feature type="zinc finger region" description="UBR-type" evidence="4">
    <location>
        <begin position="35"/>
        <end position="108"/>
    </location>
</feature>
<dbReference type="InterPro" id="IPR013083">
    <property type="entry name" value="Znf_RING/FYVE/PHD"/>
</dbReference>
<dbReference type="InterPro" id="IPR040204">
    <property type="entry name" value="UBR7"/>
</dbReference>
<dbReference type="WBParaSite" id="TREG1_36630.1">
    <property type="protein sequence ID" value="TREG1_36630.1"/>
    <property type="gene ID" value="TREG1_36630"/>
</dbReference>
<evidence type="ECO:0000256" key="4">
    <source>
        <dbReference type="PROSITE-ProRule" id="PRU00508"/>
    </source>
</evidence>
<dbReference type="GO" id="GO:0008270">
    <property type="term" value="F:zinc ion binding"/>
    <property type="evidence" value="ECO:0007669"/>
    <property type="project" value="UniProtKB-KW"/>
</dbReference>
<dbReference type="PANTHER" id="PTHR13513">
    <property type="entry name" value="E3 UBIQUITIN-PROTEIN LIGASE UBR7"/>
    <property type="match status" value="1"/>
</dbReference>
<dbReference type="InterPro" id="IPR003126">
    <property type="entry name" value="Znf_UBR"/>
</dbReference>
<evidence type="ECO:0000256" key="2">
    <source>
        <dbReference type="ARBA" id="ARBA00022771"/>
    </source>
</evidence>
<organism evidence="6 7">
    <name type="scientific">Trichobilharzia regenti</name>
    <name type="common">Nasal bird schistosome</name>
    <dbReference type="NCBI Taxonomy" id="157069"/>
    <lineage>
        <taxon>Eukaryota</taxon>
        <taxon>Metazoa</taxon>
        <taxon>Spiralia</taxon>
        <taxon>Lophotrochozoa</taxon>
        <taxon>Platyhelminthes</taxon>
        <taxon>Trematoda</taxon>
        <taxon>Digenea</taxon>
        <taxon>Strigeidida</taxon>
        <taxon>Schistosomatoidea</taxon>
        <taxon>Schistosomatidae</taxon>
        <taxon>Trichobilharzia</taxon>
    </lineage>
</organism>
<dbReference type="Proteomes" id="UP000050795">
    <property type="component" value="Unassembled WGS sequence"/>
</dbReference>
<evidence type="ECO:0000256" key="1">
    <source>
        <dbReference type="ARBA" id="ARBA00022723"/>
    </source>
</evidence>
<dbReference type="AlphaFoldDB" id="A0AA85JHS1"/>
<dbReference type="InterPro" id="IPR047506">
    <property type="entry name" value="UBR7-like_UBR-box"/>
</dbReference>
<dbReference type="GO" id="GO:0005737">
    <property type="term" value="C:cytoplasm"/>
    <property type="evidence" value="ECO:0007669"/>
    <property type="project" value="TreeGrafter"/>
</dbReference>
<evidence type="ECO:0000256" key="3">
    <source>
        <dbReference type="ARBA" id="ARBA00022833"/>
    </source>
</evidence>
<evidence type="ECO:0000313" key="7">
    <source>
        <dbReference type="WBParaSite" id="TREG1_36630.1"/>
    </source>
</evidence>
<dbReference type="CDD" id="cd19677">
    <property type="entry name" value="UBR-box_UBR7"/>
    <property type="match status" value="1"/>
</dbReference>
<keyword evidence="1" id="KW-0479">Metal-binding</keyword>
<dbReference type="GO" id="GO:0061630">
    <property type="term" value="F:ubiquitin protein ligase activity"/>
    <property type="evidence" value="ECO:0007669"/>
    <property type="project" value="InterPro"/>
</dbReference>
<accession>A0AA85JHS1</accession>
<keyword evidence="6" id="KW-1185">Reference proteome</keyword>
<sequence>MDSDGEEDAVVEIGNILEDVDDETLMVLGGIDDKSVCTFTRGYVKRQGLYTCRTCLDINEVKAGICYPCSLECHAGHDVVELYTKRNFRCDCGNAKFRGAHGCLLWEEKDDENILNHYGENFSNRYCSCLRPYPDPDNGNVEMIQCGICEDWYHLEHLNMDPEFKVPEDYDEMTCFMCIQKYTFLFVEAYNTVDAFRQNCQVVINNGHIDNAETNYVPGLKKFKKSESEETADSKDNANCRLLTWADTMDWLTPEFRYSSLEFLGTECKRIPSVFWNGGWRESLCRCEECKTLSLPGFS</sequence>
<dbReference type="SUPFAM" id="SSF57903">
    <property type="entry name" value="FYVE/PHD zinc finger"/>
    <property type="match status" value="1"/>
</dbReference>
<keyword evidence="2" id="KW-0863">Zinc-finger</keyword>
<dbReference type="Pfam" id="PF02207">
    <property type="entry name" value="zf-UBR"/>
    <property type="match status" value="1"/>
</dbReference>
<protein>
    <recommendedName>
        <fullName evidence="5">UBR-type domain-containing protein</fullName>
    </recommendedName>
</protein>
<reference evidence="6" key="1">
    <citation type="submission" date="2022-06" db="EMBL/GenBank/DDBJ databases">
        <authorList>
            <person name="Berger JAMES D."/>
            <person name="Berger JAMES D."/>
        </authorList>
    </citation>
    <scope>NUCLEOTIDE SEQUENCE [LARGE SCALE GENOMIC DNA]</scope>
</reference>
<dbReference type="CDD" id="cd15542">
    <property type="entry name" value="PHD_UBR7"/>
    <property type="match status" value="1"/>
</dbReference>
<keyword evidence="3" id="KW-0862">Zinc</keyword>
<evidence type="ECO:0000259" key="5">
    <source>
        <dbReference type="PROSITE" id="PS51157"/>
    </source>
</evidence>
<reference evidence="7" key="2">
    <citation type="submission" date="2023-11" db="UniProtKB">
        <authorList>
            <consortium name="WormBaseParasite"/>
        </authorList>
    </citation>
    <scope>IDENTIFICATION</scope>
</reference>
<dbReference type="InterPro" id="IPR011011">
    <property type="entry name" value="Znf_FYVE_PHD"/>
</dbReference>
<dbReference type="PROSITE" id="PS51157">
    <property type="entry name" value="ZF_UBR"/>
    <property type="match status" value="1"/>
</dbReference>
<dbReference type="Gene3D" id="3.30.40.10">
    <property type="entry name" value="Zinc/RING finger domain, C3HC4 (zinc finger)"/>
    <property type="match status" value="1"/>
</dbReference>
<evidence type="ECO:0000313" key="6">
    <source>
        <dbReference type="Proteomes" id="UP000050795"/>
    </source>
</evidence>
<feature type="domain" description="UBR-type" evidence="5">
    <location>
        <begin position="35"/>
        <end position="108"/>
    </location>
</feature>
<name>A0AA85JHS1_TRIRE</name>